<dbReference type="EMBL" id="CP002160">
    <property type="protein sequence ID" value="ADL53222.1"/>
    <property type="molecule type" value="Genomic_DNA"/>
</dbReference>
<reference evidence="1 2" key="1">
    <citation type="submission" date="2010-08" db="EMBL/GenBank/DDBJ databases">
        <title>Complete sequence of Clostridium cellulovorans 743B.</title>
        <authorList>
            <consortium name="US DOE Joint Genome Institute"/>
            <person name="Lucas S."/>
            <person name="Copeland A."/>
            <person name="Lapidus A."/>
            <person name="Cheng J.-F."/>
            <person name="Bruce D."/>
            <person name="Goodwin L."/>
            <person name="Pitluck S."/>
            <person name="Chertkov O."/>
            <person name="Detter J.C."/>
            <person name="Han C."/>
            <person name="Tapia R."/>
            <person name="Land M."/>
            <person name="Hauser L."/>
            <person name="Chang Y.-J."/>
            <person name="Jeffries C."/>
            <person name="Kyrpides N."/>
            <person name="Ivanova N."/>
            <person name="Mikhailova N."/>
            <person name="Hemme C.L."/>
            <person name="Woyke T."/>
        </authorList>
    </citation>
    <scope>NUCLEOTIDE SEQUENCE [LARGE SCALE GENOMIC DNA]</scope>
    <source>
        <strain evidence="2">ATCC 35296 / DSM 3052 / OCM 3 / 743B</strain>
    </source>
</reference>
<sequence>MDDGILINTVKLCNNCLHRIKFTANCKAYPNGIPKEILEGKVDHNIPYENDNGITFEKNS</sequence>
<gene>
    <name evidence="1" type="ordered locus">Clocel_3546</name>
</gene>
<keyword evidence="2" id="KW-1185">Reference proteome</keyword>
<dbReference type="AlphaFoldDB" id="D9SWE0"/>
<proteinExistence type="predicted"/>
<accession>D9SWE0</accession>
<dbReference type="RefSeq" id="WP_013291882.1">
    <property type="nucleotide sequence ID" value="NC_014393.1"/>
</dbReference>
<dbReference type="OrthoDB" id="1495537at2"/>
<name>D9SWE0_CLOC7</name>
<evidence type="ECO:0000313" key="2">
    <source>
        <dbReference type="Proteomes" id="UP000002730"/>
    </source>
</evidence>
<organism evidence="1 2">
    <name type="scientific">Clostridium cellulovorans (strain ATCC 35296 / DSM 3052 / OCM 3 / 743B)</name>
    <dbReference type="NCBI Taxonomy" id="573061"/>
    <lineage>
        <taxon>Bacteria</taxon>
        <taxon>Bacillati</taxon>
        <taxon>Bacillota</taxon>
        <taxon>Clostridia</taxon>
        <taxon>Eubacteriales</taxon>
        <taxon>Clostridiaceae</taxon>
        <taxon>Clostridium</taxon>
    </lineage>
</organism>
<dbReference type="HOGENOM" id="CLU_2933082_0_0_9"/>
<protein>
    <submittedName>
        <fullName evidence="1">Uncharacterized protein</fullName>
    </submittedName>
</protein>
<dbReference type="Proteomes" id="UP000002730">
    <property type="component" value="Chromosome"/>
</dbReference>
<dbReference type="KEGG" id="ccb:Clocel_3546"/>
<dbReference type="STRING" id="573061.Clocel_3546"/>
<evidence type="ECO:0000313" key="1">
    <source>
        <dbReference type="EMBL" id="ADL53222.1"/>
    </source>
</evidence>